<evidence type="ECO:0000259" key="14">
    <source>
        <dbReference type="Pfam" id="PF00852"/>
    </source>
</evidence>
<dbReference type="AlphaFoldDB" id="B4H1C7"/>
<evidence type="ECO:0000256" key="1">
    <source>
        <dbReference type="ARBA" id="ARBA00004447"/>
    </source>
</evidence>
<dbReference type="InterPro" id="IPR038577">
    <property type="entry name" value="GT10-like_C_sf"/>
</dbReference>
<dbReference type="OrthoDB" id="427096at2759"/>
<keyword evidence="17" id="KW-1185">Reference proteome</keyword>
<dbReference type="EC" id="2.4.1.-" evidence="12"/>
<accession>B4H1C7</accession>
<evidence type="ECO:0000256" key="11">
    <source>
        <dbReference type="ARBA" id="ARBA00023180"/>
    </source>
</evidence>
<evidence type="ECO:0000256" key="10">
    <source>
        <dbReference type="ARBA" id="ARBA00023136"/>
    </source>
</evidence>
<feature type="domain" description="Fucosyltransferase N-terminal" evidence="15">
    <location>
        <begin position="125"/>
        <end position="224"/>
    </location>
</feature>
<dbReference type="HOGENOM" id="CLU_032075_3_0_1"/>
<reference evidence="16 17" key="1">
    <citation type="journal article" date="2007" name="Nature">
        <title>Evolution of genes and genomes on the Drosophila phylogeny.</title>
        <authorList>
            <consortium name="Drosophila 12 Genomes Consortium"/>
            <person name="Clark A.G."/>
            <person name="Eisen M.B."/>
            <person name="Smith D.R."/>
            <person name="Bergman C.M."/>
            <person name="Oliver B."/>
            <person name="Markow T.A."/>
            <person name="Kaufman T.C."/>
            <person name="Kellis M."/>
            <person name="Gelbart W."/>
            <person name="Iyer V.N."/>
            <person name="Pollard D.A."/>
            <person name="Sackton T.B."/>
            <person name="Larracuente A.M."/>
            <person name="Singh N.D."/>
            <person name="Abad J.P."/>
            <person name="Abt D.N."/>
            <person name="Adryan B."/>
            <person name="Aguade M."/>
            <person name="Akashi H."/>
            <person name="Anderson W.W."/>
            <person name="Aquadro C.F."/>
            <person name="Ardell D.H."/>
            <person name="Arguello R."/>
            <person name="Artieri C.G."/>
            <person name="Barbash D.A."/>
            <person name="Barker D."/>
            <person name="Barsanti P."/>
            <person name="Batterham P."/>
            <person name="Batzoglou S."/>
            <person name="Begun D."/>
            <person name="Bhutkar A."/>
            <person name="Blanco E."/>
            <person name="Bosak S.A."/>
            <person name="Bradley R.K."/>
            <person name="Brand A.D."/>
            <person name="Brent M.R."/>
            <person name="Brooks A.N."/>
            <person name="Brown R.H."/>
            <person name="Butlin R.K."/>
            <person name="Caggese C."/>
            <person name="Calvi B.R."/>
            <person name="Bernardo de Carvalho A."/>
            <person name="Caspi A."/>
            <person name="Castrezana S."/>
            <person name="Celniker S.E."/>
            <person name="Chang J.L."/>
            <person name="Chapple C."/>
            <person name="Chatterji S."/>
            <person name="Chinwalla A."/>
            <person name="Civetta A."/>
            <person name="Clifton S.W."/>
            <person name="Comeron J.M."/>
            <person name="Costello J.C."/>
            <person name="Coyne J.A."/>
            <person name="Daub J."/>
            <person name="David R.G."/>
            <person name="Delcher A.L."/>
            <person name="Delehaunty K."/>
            <person name="Do C.B."/>
            <person name="Ebling H."/>
            <person name="Edwards K."/>
            <person name="Eickbush T."/>
            <person name="Evans J.D."/>
            <person name="Filipski A."/>
            <person name="Findeiss S."/>
            <person name="Freyhult E."/>
            <person name="Fulton L."/>
            <person name="Fulton R."/>
            <person name="Garcia A.C."/>
            <person name="Gardiner A."/>
            <person name="Garfield D.A."/>
            <person name="Garvin B.E."/>
            <person name="Gibson G."/>
            <person name="Gilbert D."/>
            <person name="Gnerre S."/>
            <person name="Godfrey J."/>
            <person name="Good R."/>
            <person name="Gotea V."/>
            <person name="Gravely B."/>
            <person name="Greenberg A.J."/>
            <person name="Griffiths-Jones S."/>
            <person name="Gross S."/>
            <person name="Guigo R."/>
            <person name="Gustafson E.A."/>
            <person name="Haerty W."/>
            <person name="Hahn M.W."/>
            <person name="Halligan D.L."/>
            <person name="Halpern A.L."/>
            <person name="Halter G.M."/>
            <person name="Han M.V."/>
            <person name="Heger A."/>
            <person name="Hillier L."/>
            <person name="Hinrichs A.S."/>
            <person name="Holmes I."/>
            <person name="Hoskins R.A."/>
            <person name="Hubisz M.J."/>
            <person name="Hultmark D."/>
            <person name="Huntley M.A."/>
            <person name="Jaffe D.B."/>
            <person name="Jagadeeshan S."/>
            <person name="Jeck W.R."/>
            <person name="Johnson J."/>
            <person name="Jones C.D."/>
            <person name="Jordan W.C."/>
            <person name="Karpen G.H."/>
            <person name="Kataoka E."/>
            <person name="Keightley P.D."/>
            <person name="Kheradpour P."/>
            <person name="Kirkness E.F."/>
            <person name="Koerich L.B."/>
            <person name="Kristiansen K."/>
            <person name="Kudrna D."/>
            <person name="Kulathinal R.J."/>
            <person name="Kumar S."/>
            <person name="Kwok R."/>
            <person name="Lander E."/>
            <person name="Langley C.H."/>
            <person name="Lapoint R."/>
            <person name="Lazzaro B.P."/>
            <person name="Lee S.J."/>
            <person name="Levesque L."/>
            <person name="Li R."/>
            <person name="Lin C.F."/>
            <person name="Lin M.F."/>
            <person name="Lindblad-Toh K."/>
            <person name="Llopart A."/>
            <person name="Long M."/>
            <person name="Low L."/>
            <person name="Lozovsky E."/>
            <person name="Lu J."/>
            <person name="Luo M."/>
            <person name="Machado C.A."/>
            <person name="Makalowski W."/>
            <person name="Marzo M."/>
            <person name="Matsuda M."/>
            <person name="Matzkin L."/>
            <person name="McAllister B."/>
            <person name="McBride C.S."/>
            <person name="McKernan B."/>
            <person name="McKernan K."/>
            <person name="Mendez-Lago M."/>
            <person name="Minx P."/>
            <person name="Mollenhauer M.U."/>
            <person name="Montooth K."/>
            <person name="Mount S.M."/>
            <person name="Mu X."/>
            <person name="Myers E."/>
            <person name="Negre B."/>
            <person name="Newfeld S."/>
            <person name="Nielsen R."/>
            <person name="Noor M.A."/>
            <person name="O'Grady P."/>
            <person name="Pachter L."/>
            <person name="Papaceit M."/>
            <person name="Parisi M.J."/>
            <person name="Parisi M."/>
            <person name="Parts L."/>
            <person name="Pedersen J.S."/>
            <person name="Pesole G."/>
            <person name="Phillippy A.M."/>
            <person name="Ponting C.P."/>
            <person name="Pop M."/>
            <person name="Porcelli D."/>
            <person name="Powell J.R."/>
            <person name="Prohaska S."/>
            <person name="Pruitt K."/>
            <person name="Puig M."/>
            <person name="Quesneville H."/>
            <person name="Ram K.R."/>
            <person name="Rand D."/>
            <person name="Rasmussen M.D."/>
            <person name="Reed L.K."/>
            <person name="Reenan R."/>
            <person name="Reily A."/>
            <person name="Remington K.A."/>
            <person name="Rieger T.T."/>
            <person name="Ritchie M.G."/>
            <person name="Robin C."/>
            <person name="Rogers Y.H."/>
            <person name="Rohde C."/>
            <person name="Rozas J."/>
            <person name="Rubenfield M.J."/>
            <person name="Ruiz A."/>
            <person name="Russo S."/>
            <person name="Salzberg S.L."/>
            <person name="Sanchez-Gracia A."/>
            <person name="Saranga D.J."/>
            <person name="Sato H."/>
            <person name="Schaeffer S.W."/>
            <person name="Schatz M.C."/>
            <person name="Schlenke T."/>
            <person name="Schwartz R."/>
            <person name="Segarra C."/>
            <person name="Singh R.S."/>
            <person name="Sirot L."/>
            <person name="Sirota M."/>
            <person name="Sisneros N.B."/>
            <person name="Smith C.D."/>
            <person name="Smith T.F."/>
            <person name="Spieth J."/>
            <person name="Stage D.E."/>
            <person name="Stark A."/>
            <person name="Stephan W."/>
            <person name="Strausberg R.L."/>
            <person name="Strempel S."/>
            <person name="Sturgill D."/>
            <person name="Sutton G."/>
            <person name="Sutton G.G."/>
            <person name="Tao W."/>
            <person name="Teichmann S."/>
            <person name="Tobari Y.N."/>
            <person name="Tomimura Y."/>
            <person name="Tsolas J.M."/>
            <person name="Valente V.L."/>
            <person name="Venter E."/>
            <person name="Venter J.C."/>
            <person name="Vicario S."/>
            <person name="Vieira F.G."/>
            <person name="Vilella A.J."/>
            <person name="Villasante A."/>
            <person name="Walenz B."/>
            <person name="Wang J."/>
            <person name="Wasserman M."/>
            <person name="Watts T."/>
            <person name="Wilson D."/>
            <person name="Wilson R.K."/>
            <person name="Wing R.A."/>
            <person name="Wolfner M.F."/>
            <person name="Wong A."/>
            <person name="Wong G.K."/>
            <person name="Wu C.I."/>
            <person name="Wu G."/>
            <person name="Yamamoto D."/>
            <person name="Yang H.P."/>
            <person name="Yang S.P."/>
            <person name="Yorke J.A."/>
            <person name="Yoshida K."/>
            <person name="Zdobnov E."/>
            <person name="Zhang P."/>
            <person name="Zhang Y."/>
            <person name="Zimin A.V."/>
            <person name="Baldwin J."/>
            <person name="Abdouelleil A."/>
            <person name="Abdulkadir J."/>
            <person name="Abebe A."/>
            <person name="Abera B."/>
            <person name="Abreu J."/>
            <person name="Acer S.C."/>
            <person name="Aftuck L."/>
            <person name="Alexander A."/>
            <person name="An P."/>
            <person name="Anderson E."/>
            <person name="Anderson S."/>
            <person name="Arachi H."/>
            <person name="Azer M."/>
            <person name="Bachantsang P."/>
            <person name="Barry A."/>
            <person name="Bayul T."/>
            <person name="Berlin A."/>
            <person name="Bessette D."/>
            <person name="Bloom T."/>
            <person name="Blye J."/>
            <person name="Boguslavskiy L."/>
            <person name="Bonnet C."/>
            <person name="Boukhgalter B."/>
            <person name="Bourzgui I."/>
            <person name="Brown A."/>
            <person name="Cahill P."/>
            <person name="Channer S."/>
            <person name="Cheshatsang Y."/>
            <person name="Chuda L."/>
            <person name="Citroen M."/>
            <person name="Collymore A."/>
            <person name="Cooke P."/>
            <person name="Costello M."/>
            <person name="D'Aco K."/>
            <person name="Daza R."/>
            <person name="De Haan G."/>
            <person name="DeGray S."/>
            <person name="DeMaso C."/>
            <person name="Dhargay N."/>
            <person name="Dooley K."/>
            <person name="Dooley E."/>
            <person name="Doricent M."/>
            <person name="Dorje P."/>
            <person name="Dorjee K."/>
            <person name="Dupes A."/>
            <person name="Elong R."/>
            <person name="Falk J."/>
            <person name="Farina A."/>
            <person name="Faro S."/>
            <person name="Ferguson D."/>
            <person name="Fisher S."/>
            <person name="Foley C.D."/>
            <person name="Franke A."/>
            <person name="Friedrich D."/>
            <person name="Gadbois L."/>
            <person name="Gearin G."/>
            <person name="Gearin C.R."/>
            <person name="Giannoukos G."/>
            <person name="Goode T."/>
            <person name="Graham J."/>
            <person name="Grandbois E."/>
            <person name="Grewal S."/>
            <person name="Gyaltsen K."/>
            <person name="Hafez N."/>
            <person name="Hagos B."/>
            <person name="Hall J."/>
            <person name="Henson C."/>
            <person name="Hollinger A."/>
            <person name="Honan T."/>
            <person name="Huard M.D."/>
            <person name="Hughes L."/>
            <person name="Hurhula B."/>
            <person name="Husby M.E."/>
            <person name="Kamat A."/>
            <person name="Kanga B."/>
            <person name="Kashin S."/>
            <person name="Khazanovich D."/>
            <person name="Kisner P."/>
            <person name="Lance K."/>
            <person name="Lara M."/>
            <person name="Lee W."/>
            <person name="Lennon N."/>
            <person name="Letendre F."/>
            <person name="LeVine R."/>
            <person name="Lipovsky A."/>
            <person name="Liu X."/>
            <person name="Liu J."/>
            <person name="Liu S."/>
            <person name="Lokyitsang T."/>
            <person name="Lokyitsang Y."/>
            <person name="Lubonja R."/>
            <person name="Lui A."/>
            <person name="MacDonald P."/>
            <person name="Magnisalis V."/>
            <person name="Maru K."/>
            <person name="Matthews C."/>
            <person name="McCusker W."/>
            <person name="McDonough S."/>
            <person name="Mehta T."/>
            <person name="Meldrim J."/>
            <person name="Meneus L."/>
            <person name="Mihai O."/>
            <person name="Mihalev A."/>
            <person name="Mihova T."/>
            <person name="Mittelman R."/>
            <person name="Mlenga V."/>
            <person name="Montmayeur A."/>
            <person name="Mulrain L."/>
            <person name="Navidi A."/>
            <person name="Naylor J."/>
            <person name="Negash T."/>
            <person name="Nguyen T."/>
            <person name="Nguyen N."/>
            <person name="Nicol R."/>
            <person name="Norbu C."/>
            <person name="Norbu N."/>
            <person name="Novod N."/>
            <person name="O'Neill B."/>
            <person name="Osman S."/>
            <person name="Markiewicz E."/>
            <person name="Oyono O.L."/>
            <person name="Patti C."/>
            <person name="Phunkhang P."/>
            <person name="Pierre F."/>
            <person name="Priest M."/>
            <person name="Raghuraman S."/>
            <person name="Rege F."/>
            <person name="Reyes R."/>
            <person name="Rise C."/>
            <person name="Rogov P."/>
            <person name="Ross K."/>
            <person name="Ryan E."/>
            <person name="Settipalli S."/>
            <person name="Shea T."/>
            <person name="Sherpa N."/>
            <person name="Shi L."/>
            <person name="Shih D."/>
            <person name="Sparrow T."/>
            <person name="Spaulding J."/>
            <person name="Stalker J."/>
            <person name="Stange-Thomann N."/>
            <person name="Stavropoulos S."/>
            <person name="Stone C."/>
            <person name="Strader C."/>
            <person name="Tesfaye S."/>
            <person name="Thomson T."/>
            <person name="Thoulutsang Y."/>
            <person name="Thoulutsang D."/>
            <person name="Topham K."/>
            <person name="Topping I."/>
            <person name="Tsamla T."/>
            <person name="Vassiliev H."/>
            <person name="Vo A."/>
            <person name="Wangchuk T."/>
            <person name="Wangdi T."/>
            <person name="Weiand M."/>
            <person name="Wilkinson J."/>
            <person name="Wilson A."/>
            <person name="Yadav S."/>
            <person name="Young G."/>
            <person name="Yu Q."/>
            <person name="Zembek L."/>
            <person name="Zhong D."/>
            <person name="Zimmer A."/>
            <person name="Zwirko Z."/>
            <person name="Jaffe D.B."/>
            <person name="Alvarez P."/>
            <person name="Brockman W."/>
            <person name="Butler J."/>
            <person name="Chin C."/>
            <person name="Gnerre S."/>
            <person name="Grabherr M."/>
            <person name="Kleber M."/>
            <person name="Mauceli E."/>
            <person name="MacCallum I."/>
        </authorList>
    </citation>
    <scope>NUCLEOTIDE SEQUENCE [LARGE SCALE GENOMIC DNA]</scope>
    <source>
        <strain evidence="17">MSH-3 / Tucson 14011-0111.49</strain>
    </source>
</reference>
<keyword evidence="11" id="KW-0325">Glycoprotein</keyword>
<sequence length="451" mass="52469">MPITKKGGIMPVDKILSLRRNPQQLQREMEDRPSFLPRQLRADSPKGQSQEKSYRKNTTGGDDTDADLDTLPPPRRSPVSRQNLQRYRRTPEYYMGMLKMMSIVVTVCLLFAIIPFYRKCQVGLNHTVILLWNEGPTWERPGHMECGCVLTRNRNYNGEPFAAIVFNADQPYSQQGLETVEHTPDHLVVFSASAPLSLAQNPMPTLRPPFNLTMSYRLDSDLVWSEYYFTRLRQPERINLQRKDRLAVYMMYDVNEHTMAQSYYLMEVRKYAELEAHESCLGYHDCTGYHFMLIFEPSSCPDYVHPHFYQALDKYVVPVLIGGGNLTNLVPPRSYISSRDFASPKHLVAHLKALMAQPELYRRFFWWHSKYELRFNFEPYCSLCQLLKHRHRPQSQSQLQSQTLNPQEVPQEEPQSVQTTAAVPAPVANPAAISFVNWWQHYHCPNRTTSF</sequence>
<organism evidence="17">
    <name type="scientific">Drosophila persimilis</name>
    <name type="common">Fruit fly</name>
    <dbReference type="NCBI Taxonomy" id="7234"/>
    <lineage>
        <taxon>Eukaryota</taxon>
        <taxon>Metazoa</taxon>
        <taxon>Ecdysozoa</taxon>
        <taxon>Arthropoda</taxon>
        <taxon>Hexapoda</taxon>
        <taxon>Insecta</taxon>
        <taxon>Pterygota</taxon>
        <taxon>Neoptera</taxon>
        <taxon>Endopterygota</taxon>
        <taxon>Diptera</taxon>
        <taxon>Brachycera</taxon>
        <taxon>Muscomorpha</taxon>
        <taxon>Ephydroidea</taxon>
        <taxon>Drosophilidae</taxon>
        <taxon>Drosophila</taxon>
        <taxon>Sophophora</taxon>
    </lineage>
</organism>
<evidence type="ECO:0000256" key="8">
    <source>
        <dbReference type="ARBA" id="ARBA00022989"/>
    </source>
</evidence>
<dbReference type="InterPro" id="IPR055270">
    <property type="entry name" value="Glyco_tran_10_C"/>
</dbReference>
<evidence type="ECO:0000259" key="15">
    <source>
        <dbReference type="Pfam" id="PF17039"/>
    </source>
</evidence>
<dbReference type="PANTHER" id="PTHR48438:SF1">
    <property type="entry name" value="ALPHA-(1,3)-FUCOSYLTRANSFERASE C-RELATED"/>
    <property type="match status" value="1"/>
</dbReference>
<keyword evidence="4 12" id="KW-0328">Glycosyltransferase</keyword>
<evidence type="ECO:0000256" key="5">
    <source>
        <dbReference type="ARBA" id="ARBA00022679"/>
    </source>
</evidence>
<keyword evidence="8 12" id="KW-1133">Transmembrane helix</keyword>
<dbReference type="InterPro" id="IPR001503">
    <property type="entry name" value="Glyco_trans_10"/>
</dbReference>
<evidence type="ECO:0000256" key="4">
    <source>
        <dbReference type="ARBA" id="ARBA00022676"/>
    </source>
</evidence>
<evidence type="ECO:0000256" key="12">
    <source>
        <dbReference type="RuleBase" id="RU003832"/>
    </source>
</evidence>
<keyword evidence="10 12" id="KW-0472">Membrane</keyword>
<dbReference type="GO" id="GO:0032580">
    <property type="term" value="C:Golgi cisterna membrane"/>
    <property type="evidence" value="ECO:0007669"/>
    <property type="project" value="UniProtKB-SubCell"/>
</dbReference>
<dbReference type="InterPro" id="IPR031481">
    <property type="entry name" value="Glyco_tran_10_N"/>
</dbReference>
<feature type="domain" description="Fucosyltransferase C-terminal" evidence="14">
    <location>
        <begin position="241"/>
        <end position="400"/>
    </location>
</feature>
<evidence type="ECO:0000313" key="16">
    <source>
        <dbReference type="EMBL" id="EDW30104.1"/>
    </source>
</evidence>
<dbReference type="EMBL" id="CH479202">
    <property type="protein sequence ID" value="EDW30104.1"/>
    <property type="molecule type" value="Genomic_DNA"/>
</dbReference>
<dbReference type="Pfam" id="PF00852">
    <property type="entry name" value="Glyco_transf_10"/>
    <property type="match status" value="1"/>
</dbReference>
<keyword evidence="6 12" id="KW-0812">Transmembrane</keyword>
<dbReference type="UniPathway" id="UPA00378"/>
<comment type="pathway">
    <text evidence="2">Protein modification; protein glycosylation.</text>
</comment>
<proteinExistence type="inferred from homology"/>
<comment type="similarity">
    <text evidence="3 12">Belongs to the glycosyltransferase 10 family.</text>
</comment>
<feature type="region of interest" description="Disordered" evidence="13">
    <location>
        <begin position="397"/>
        <end position="420"/>
    </location>
</feature>
<evidence type="ECO:0000313" key="17">
    <source>
        <dbReference type="Proteomes" id="UP000008744"/>
    </source>
</evidence>
<evidence type="ECO:0000256" key="3">
    <source>
        <dbReference type="ARBA" id="ARBA00008919"/>
    </source>
</evidence>
<dbReference type="OMA" id="YHFMLIF"/>
<dbReference type="STRING" id="7234.B4H1C7"/>
<feature type="region of interest" description="Disordered" evidence="13">
    <location>
        <begin position="14"/>
        <end position="84"/>
    </location>
</feature>
<evidence type="ECO:0000256" key="9">
    <source>
        <dbReference type="ARBA" id="ARBA00023034"/>
    </source>
</evidence>
<gene>
    <name evidence="16" type="primary">Dper\GL22507</name>
    <name evidence="16" type="ORF">Dper_GL22507</name>
</gene>
<comment type="subcellular location">
    <subcellularLocation>
        <location evidence="1 12">Golgi apparatus</location>
        <location evidence="1 12">Golgi stack membrane</location>
        <topology evidence="1 12">Single-pass type II membrane protein</topology>
    </subcellularLocation>
</comment>
<name>B4H1C7_DROPE</name>
<feature type="transmembrane region" description="Helical" evidence="12">
    <location>
        <begin position="96"/>
        <end position="117"/>
    </location>
</feature>
<dbReference type="eggNOG" id="KOG2619">
    <property type="taxonomic scope" value="Eukaryota"/>
</dbReference>
<dbReference type="PANTHER" id="PTHR48438">
    <property type="entry name" value="ALPHA-(1,3)-FUCOSYLTRANSFERASE C-RELATED"/>
    <property type="match status" value="1"/>
</dbReference>
<dbReference type="GO" id="GO:0008417">
    <property type="term" value="F:fucosyltransferase activity"/>
    <property type="evidence" value="ECO:0007669"/>
    <property type="project" value="InterPro"/>
</dbReference>
<keyword evidence="7" id="KW-0735">Signal-anchor</keyword>
<keyword evidence="5 12" id="KW-0808">Transferase</keyword>
<dbReference type="Proteomes" id="UP000008744">
    <property type="component" value="Unassembled WGS sequence"/>
</dbReference>
<evidence type="ECO:0000256" key="7">
    <source>
        <dbReference type="ARBA" id="ARBA00022968"/>
    </source>
</evidence>
<keyword evidence="9 12" id="KW-0333">Golgi apparatus</keyword>
<dbReference type="SUPFAM" id="SSF53756">
    <property type="entry name" value="UDP-Glycosyltransferase/glycogen phosphorylase"/>
    <property type="match status" value="1"/>
</dbReference>
<evidence type="ECO:0000256" key="2">
    <source>
        <dbReference type="ARBA" id="ARBA00004922"/>
    </source>
</evidence>
<dbReference type="Gene3D" id="3.40.50.11660">
    <property type="entry name" value="Glycosyl transferase family 10, C-terminal domain"/>
    <property type="match status" value="1"/>
</dbReference>
<protein>
    <recommendedName>
        <fullName evidence="12">Fucosyltransferase</fullName>
        <ecNumber evidence="12">2.4.1.-</ecNumber>
    </recommendedName>
</protein>
<dbReference type="PhylomeDB" id="B4H1C7"/>
<evidence type="ECO:0000256" key="13">
    <source>
        <dbReference type="SAM" id="MobiDB-lite"/>
    </source>
</evidence>
<dbReference type="Pfam" id="PF17039">
    <property type="entry name" value="Glyco_tran_10_N"/>
    <property type="match status" value="1"/>
</dbReference>
<evidence type="ECO:0000256" key="6">
    <source>
        <dbReference type="ARBA" id="ARBA00022692"/>
    </source>
</evidence>